<evidence type="ECO:0000259" key="1">
    <source>
        <dbReference type="Pfam" id="PF11575"/>
    </source>
</evidence>
<organism evidence="2 3">
    <name type="scientific">Paractinoplanes durhamensis</name>
    <dbReference type="NCBI Taxonomy" id="113563"/>
    <lineage>
        <taxon>Bacteria</taxon>
        <taxon>Bacillati</taxon>
        <taxon>Actinomycetota</taxon>
        <taxon>Actinomycetes</taxon>
        <taxon>Micromonosporales</taxon>
        <taxon>Micromonosporaceae</taxon>
        <taxon>Paractinoplanes</taxon>
    </lineage>
</organism>
<dbReference type="EMBL" id="BOML01000043">
    <property type="protein sequence ID" value="GIE04268.1"/>
    <property type="molecule type" value="Genomic_DNA"/>
</dbReference>
<name>A0ABQ3Z370_9ACTN</name>
<reference evidence="2 3" key="1">
    <citation type="submission" date="2021-01" db="EMBL/GenBank/DDBJ databases">
        <title>Whole genome shotgun sequence of Actinoplanes durhamensis NBRC 14914.</title>
        <authorList>
            <person name="Komaki H."/>
            <person name="Tamura T."/>
        </authorList>
    </citation>
    <scope>NUCLEOTIDE SEQUENCE [LARGE SCALE GENOMIC DNA]</scope>
    <source>
        <strain evidence="2 3">NBRC 14914</strain>
    </source>
</reference>
<sequence length="250" mass="25905">MDVHYPRPVSGVDAAEALARAAGLGPYFGWEPAGDLSGWRPWPELADGTVLAERVAAARTALATMGGLPEDAIPGRVVASVAFLGYAARVLSPLLGAAALTGTVPAATKTTLWWRPVPAGPLPIAYASISGTRPASPEALREVAVEAILEPVLLACRARFRLSPQVLWGNVTSALAGAATMITTADPVAGERAGALVEGLLALPPLAGTGTLRRPSPTGPRRVLTRNNCCLYYRIPGGGTCGDCVLRRNR</sequence>
<comment type="caution">
    <text evidence="2">The sequence shown here is derived from an EMBL/GenBank/DDBJ whole genome shotgun (WGS) entry which is preliminary data.</text>
</comment>
<evidence type="ECO:0000313" key="3">
    <source>
        <dbReference type="Proteomes" id="UP000637628"/>
    </source>
</evidence>
<proteinExistence type="predicted"/>
<dbReference type="Pfam" id="PF11575">
    <property type="entry name" value="FhuF_C"/>
    <property type="match status" value="1"/>
</dbReference>
<dbReference type="Proteomes" id="UP000637628">
    <property type="component" value="Unassembled WGS sequence"/>
</dbReference>
<accession>A0ABQ3Z370</accession>
<gene>
    <name evidence="2" type="ORF">Adu01nite_56180</name>
</gene>
<evidence type="ECO:0000313" key="2">
    <source>
        <dbReference type="EMBL" id="GIE04268.1"/>
    </source>
</evidence>
<feature type="domain" description="Ferric siderophore reductase C-terminal" evidence="1">
    <location>
        <begin position="226"/>
        <end position="246"/>
    </location>
</feature>
<protein>
    <recommendedName>
        <fullName evidence="1">Ferric siderophore reductase C-terminal domain-containing protein</fullName>
    </recommendedName>
</protein>
<dbReference type="InterPro" id="IPR024726">
    <property type="entry name" value="FhuF_C"/>
</dbReference>
<keyword evidence="3" id="KW-1185">Reference proteome</keyword>